<proteinExistence type="predicted"/>
<name>A0A4Z2IN97_9TELE</name>
<dbReference type="Proteomes" id="UP000314294">
    <property type="component" value="Unassembled WGS sequence"/>
</dbReference>
<feature type="compositionally biased region" description="Basic and acidic residues" evidence="1">
    <location>
        <begin position="62"/>
        <end position="94"/>
    </location>
</feature>
<protein>
    <submittedName>
        <fullName evidence="2">Uncharacterized protein</fullName>
    </submittedName>
</protein>
<organism evidence="2 3">
    <name type="scientific">Liparis tanakae</name>
    <name type="common">Tanaka's snailfish</name>
    <dbReference type="NCBI Taxonomy" id="230148"/>
    <lineage>
        <taxon>Eukaryota</taxon>
        <taxon>Metazoa</taxon>
        <taxon>Chordata</taxon>
        <taxon>Craniata</taxon>
        <taxon>Vertebrata</taxon>
        <taxon>Euteleostomi</taxon>
        <taxon>Actinopterygii</taxon>
        <taxon>Neopterygii</taxon>
        <taxon>Teleostei</taxon>
        <taxon>Neoteleostei</taxon>
        <taxon>Acanthomorphata</taxon>
        <taxon>Eupercaria</taxon>
        <taxon>Perciformes</taxon>
        <taxon>Cottioidei</taxon>
        <taxon>Cottales</taxon>
        <taxon>Liparidae</taxon>
        <taxon>Liparis</taxon>
    </lineage>
</organism>
<sequence>MGVSVLPRCSDHVVDANSVGVKAEFIVSSDSEVFESFHLLDCQTVEGNPQSSLSGEGDGDSAEVREVVKDEGKEMGKEEARDVGKEEGKGWLDW</sequence>
<evidence type="ECO:0000313" key="3">
    <source>
        <dbReference type="Proteomes" id="UP000314294"/>
    </source>
</evidence>
<dbReference type="AlphaFoldDB" id="A0A4Z2IN97"/>
<gene>
    <name evidence="2" type="ORF">EYF80_010506</name>
</gene>
<feature type="region of interest" description="Disordered" evidence="1">
    <location>
        <begin position="46"/>
        <end position="94"/>
    </location>
</feature>
<evidence type="ECO:0000256" key="1">
    <source>
        <dbReference type="SAM" id="MobiDB-lite"/>
    </source>
</evidence>
<accession>A0A4Z2IN97</accession>
<keyword evidence="3" id="KW-1185">Reference proteome</keyword>
<reference evidence="2 3" key="1">
    <citation type="submission" date="2019-03" db="EMBL/GenBank/DDBJ databases">
        <title>First draft genome of Liparis tanakae, snailfish: a comprehensive survey of snailfish specific genes.</title>
        <authorList>
            <person name="Kim W."/>
            <person name="Song I."/>
            <person name="Jeong J.-H."/>
            <person name="Kim D."/>
            <person name="Kim S."/>
            <person name="Ryu S."/>
            <person name="Song J.Y."/>
            <person name="Lee S.K."/>
        </authorList>
    </citation>
    <scope>NUCLEOTIDE SEQUENCE [LARGE SCALE GENOMIC DNA]</scope>
    <source>
        <tissue evidence="2">Muscle</tissue>
    </source>
</reference>
<dbReference type="EMBL" id="SRLO01000066">
    <property type="protein sequence ID" value="TNN79261.1"/>
    <property type="molecule type" value="Genomic_DNA"/>
</dbReference>
<evidence type="ECO:0000313" key="2">
    <source>
        <dbReference type="EMBL" id="TNN79261.1"/>
    </source>
</evidence>
<comment type="caution">
    <text evidence="2">The sequence shown here is derived from an EMBL/GenBank/DDBJ whole genome shotgun (WGS) entry which is preliminary data.</text>
</comment>